<reference evidence="9 10" key="1">
    <citation type="submission" date="2023-05" db="EMBL/GenBank/DDBJ databases">
        <title>[ruminococcus] sp. nov., isolated from a pig farm feces dump.</title>
        <authorList>
            <person name="Chang Y.-H."/>
        </authorList>
    </citation>
    <scope>NUCLEOTIDE SEQUENCE [LARGE SCALE GENOMIC DNA]</scope>
    <source>
        <strain evidence="9 10">YH-rum2234</strain>
    </source>
</reference>
<dbReference type="PIRSF" id="PIRSF036492">
    <property type="entry name" value="ALDH"/>
    <property type="match status" value="1"/>
</dbReference>
<comment type="caution">
    <text evidence="9">The sequence shown here is derived from an EMBL/GenBank/DDBJ whole genome shotgun (WGS) entry which is preliminary data.</text>
</comment>
<dbReference type="CDD" id="cd07136">
    <property type="entry name" value="ALDH_YwdH-P39616"/>
    <property type="match status" value="1"/>
</dbReference>
<dbReference type="PROSITE" id="PS00070">
    <property type="entry name" value="ALDEHYDE_DEHYDR_CYS"/>
    <property type="match status" value="1"/>
</dbReference>
<dbReference type="FunFam" id="3.40.605.10:FF:000004">
    <property type="entry name" value="Aldehyde dehydrogenase"/>
    <property type="match status" value="1"/>
</dbReference>
<evidence type="ECO:0000259" key="8">
    <source>
        <dbReference type="Pfam" id="PF00171"/>
    </source>
</evidence>
<evidence type="ECO:0000313" key="10">
    <source>
        <dbReference type="Proteomes" id="UP001300383"/>
    </source>
</evidence>
<keyword evidence="10" id="KW-1185">Reference proteome</keyword>
<dbReference type="InterPro" id="IPR016160">
    <property type="entry name" value="Ald_DH_CS_CYS"/>
</dbReference>
<proteinExistence type="inferred from homology"/>
<dbReference type="InterPro" id="IPR012394">
    <property type="entry name" value="Aldehyde_DH_NAD(P)"/>
</dbReference>
<dbReference type="InterPro" id="IPR016162">
    <property type="entry name" value="Ald_DH_N"/>
</dbReference>
<evidence type="ECO:0000256" key="3">
    <source>
        <dbReference type="ARBA" id="ARBA00023027"/>
    </source>
</evidence>
<dbReference type="GO" id="GO:0005737">
    <property type="term" value="C:cytoplasm"/>
    <property type="evidence" value="ECO:0007669"/>
    <property type="project" value="TreeGrafter"/>
</dbReference>
<dbReference type="SUPFAM" id="SSF53720">
    <property type="entry name" value="ALDH-like"/>
    <property type="match status" value="1"/>
</dbReference>
<dbReference type="FunFam" id="3.40.309.10:FF:000003">
    <property type="entry name" value="Aldehyde dehydrogenase"/>
    <property type="match status" value="1"/>
</dbReference>
<dbReference type="Gene3D" id="3.40.309.10">
    <property type="entry name" value="Aldehyde Dehydrogenase, Chain A, domain 2"/>
    <property type="match status" value="1"/>
</dbReference>
<protein>
    <recommendedName>
        <fullName evidence="4">Aldehyde dehydrogenase</fullName>
    </recommendedName>
</protein>
<dbReference type="GO" id="GO:0004029">
    <property type="term" value="F:aldehyde dehydrogenase (NAD+) activity"/>
    <property type="evidence" value="ECO:0007669"/>
    <property type="project" value="TreeGrafter"/>
</dbReference>
<dbReference type="Pfam" id="PF00171">
    <property type="entry name" value="Aldedh"/>
    <property type="match status" value="1"/>
</dbReference>
<dbReference type="Gene3D" id="3.40.605.10">
    <property type="entry name" value="Aldehyde Dehydrogenase, Chain A, domain 1"/>
    <property type="match status" value="1"/>
</dbReference>
<dbReference type="PANTHER" id="PTHR43570">
    <property type="entry name" value="ALDEHYDE DEHYDROGENASE"/>
    <property type="match status" value="1"/>
</dbReference>
<dbReference type="InterPro" id="IPR029510">
    <property type="entry name" value="Ald_DH_CS_GLU"/>
</dbReference>
<evidence type="ECO:0000256" key="4">
    <source>
        <dbReference type="PIRNR" id="PIRNR036492"/>
    </source>
</evidence>
<comment type="similarity">
    <text evidence="1 4 7">Belongs to the aldehyde dehydrogenase family.</text>
</comment>
<accession>A0AAP4B8U0</accession>
<dbReference type="EMBL" id="JASGBQ010000001">
    <property type="protein sequence ID" value="MDI9241155.1"/>
    <property type="molecule type" value="Genomic_DNA"/>
</dbReference>
<dbReference type="Proteomes" id="UP001300383">
    <property type="component" value="Unassembled WGS sequence"/>
</dbReference>
<evidence type="ECO:0000313" key="9">
    <source>
        <dbReference type="EMBL" id="MDI9241155.1"/>
    </source>
</evidence>
<organism evidence="9 10">
    <name type="scientific">Fusibacillus kribbianus</name>
    <dbReference type="NCBI Taxonomy" id="3044208"/>
    <lineage>
        <taxon>Bacteria</taxon>
        <taxon>Bacillati</taxon>
        <taxon>Bacillota</taxon>
        <taxon>Clostridia</taxon>
        <taxon>Lachnospirales</taxon>
        <taxon>Lachnospiraceae</taxon>
        <taxon>Fusibacillus</taxon>
    </lineage>
</organism>
<dbReference type="InterPro" id="IPR015590">
    <property type="entry name" value="Aldehyde_DH_dom"/>
</dbReference>
<evidence type="ECO:0000256" key="1">
    <source>
        <dbReference type="ARBA" id="ARBA00009986"/>
    </source>
</evidence>
<evidence type="ECO:0000256" key="7">
    <source>
        <dbReference type="RuleBase" id="RU003345"/>
    </source>
</evidence>
<dbReference type="InterPro" id="IPR016163">
    <property type="entry name" value="Ald_DH_C"/>
</dbReference>
<keyword evidence="2 4" id="KW-0560">Oxidoreductase</keyword>
<evidence type="ECO:0000256" key="6">
    <source>
        <dbReference type="PROSITE-ProRule" id="PRU10007"/>
    </source>
</evidence>
<feature type="active site" evidence="5 6">
    <location>
        <position position="209"/>
    </location>
</feature>
<feature type="active site" evidence="5">
    <location>
        <position position="243"/>
    </location>
</feature>
<dbReference type="PROSITE" id="PS00687">
    <property type="entry name" value="ALDEHYDE_DEHYDR_GLU"/>
    <property type="match status" value="1"/>
</dbReference>
<dbReference type="PANTHER" id="PTHR43570:SF16">
    <property type="entry name" value="ALDEHYDE DEHYDROGENASE TYPE III, ISOFORM Q"/>
    <property type="match status" value="1"/>
</dbReference>
<evidence type="ECO:0000256" key="5">
    <source>
        <dbReference type="PIRSR" id="PIRSR036492-1"/>
    </source>
</evidence>
<gene>
    <name evidence="9" type="ORF">QJ036_01510</name>
</gene>
<name>A0AAP4B8U0_9FIRM</name>
<keyword evidence="3" id="KW-0520">NAD</keyword>
<dbReference type="AlphaFoldDB" id="A0AAP4B8U0"/>
<sequence length="456" mass="51215">MDIAALVKQQRDYFATGVTKPVAFRLSALDRLEREIKAREAQIHDALKKDLNKSDMESYMTETGLTLSELGYMKRHLKSYARPKRKRTPLAQFHGKSFVMPEPYGVTLVMSPWNYPFMLCMEPLVGAIAAGNCCVLKPSVYAPAVSAVIKELAEAVFPPEYVTVVEGGREENAALLEQRFDYIFFTGGVKVGKLVMEKAARHLTPVTLELGGKSPCIIDETADLKTAAKRLAFGKLLNAGQTCVAPDYLLIQESVKEEFLGLFVKTVAKMYGERPLENPGYPKIINEKHFDRLCGLMEGEHVRIGGDKNPETLQIAPTVLDLVTADSPVMKEEIFGPLLPVLSFRELSEAEQFVKEREKPLACYIFTRDKEREKRLLSSLSFGGGCINDTIIHLATSRMPFGGVGNSGMGNYHGRKSFDTFSHEKSIVKKYNWIDLPIRYQPYTENKKKLLRLFLK</sequence>
<dbReference type="RefSeq" id="WP_283229657.1">
    <property type="nucleotide sequence ID" value="NZ_JASGBQ010000001.1"/>
</dbReference>
<dbReference type="InterPro" id="IPR016161">
    <property type="entry name" value="Ald_DH/histidinol_DH"/>
</dbReference>
<evidence type="ECO:0000256" key="2">
    <source>
        <dbReference type="ARBA" id="ARBA00023002"/>
    </source>
</evidence>
<dbReference type="GO" id="GO:0006081">
    <property type="term" value="P:aldehyde metabolic process"/>
    <property type="evidence" value="ECO:0007669"/>
    <property type="project" value="InterPro"/>
</dbReference>
<feature type="domain" description="Aldehyde dehydrogenase" evidence="8">
    <location>
        <begin position="2"/>
        <end position="427"/>
    </location>
</feature>